<evidence type="ECO:0000313" key="3">
    <source>
        <dbReference type="EMBL" id="SHE79930.1"/>
    </source>
</evidence>
<dbReference type="OrthoDB" id="9805228at2"/>
<dbReference type="EMBL" id="FQVK01000008">
    <property type="protein sequence ID" value="SHE79930.1"/>
    <property type="molecule type" value="Genomic_DNA"/>
</dbReference>
<accession>A0A1M4WFI0</accession>
<organism evidence="3 4">
    <name type="scientific">Ruegeria intermedia</name>
    <dbReference type="NCBI Taxonomy" id="996115"/>
    <lineage>
        <taxon>Bacteria</taxon>
        <taxon>Pseudomonadati</taxon>
        <taxon>Pseudomonadota</taxon>
        <taxon>Alphaproteobacteria</taxon>
        <taxon>Rhodobacterales</taxon>
        <taxon>Roseobacteraceae</taxon>
        <taxon>Ruegeria</taxon>
    </lineage>
</organism>
<dbReference type="Pfam" id="PF08327">
    <property type="entry name" value="AHSA1"/>
    <property type="match status" value="1"/>
</dbReference>
<dbReference type="AlphaFoldDB" id="A0A1M4WFI0"/>
<dbReference type="RefSeq" id="WP_149775530.1">
    <property type="nucleotide sequence ID" value="NZ_FQVK01000008.1"/>
</dbReference>
<protein>
    <submittedName>
        <fullName evidence="3">Uncharacterized conserved protein YndB, AHSA1/START domain</fullName>
    </submittedName>
</protein>
<dbReference type="Gene3D" id="3.30.530.20">
    <property type="match status" value="1"/>
</dbReference>
<keyword evidence="4" id="KW-1185">Reference proteome</keyword>
<name>A0A1M4WFI0_9RHOB</name>
<sequence length="145" mass="16254">MADLKLVRDFPVSAETLFAWISDGTRLLQWWGPEGVEVPEHDLDFSRPGPWYSVMVNGDGQRFKVSGHVTHVDPPNSVGFTWGWHDDDDRRGAESHVTLAVEPTSTGARLILDHRDLGDDDVSANHERGWTSSLRKLEARLAQPV</sequence>
<dbReference type="InterPro" id="IPR023393">
    <property type="entry name" value="START-like_dom_sf"/>
</dbReference>
<feature type="domain" description="Activator of Hsp90 ATPase homologue 1/2-like C-terminal" evidence="2">
    <location>
        <begin position="12"/>
        <end position="141"/>
    </location>
</feature>
<dbReference type="SUPFAM" id="SSF55961">
    <property type="entry name" value="Bet v1-like"/>
    <property type="match status" value="1"/>
</dbReference>
<evidence type="ECO:0000256" key="1">
    <source>
        <dbReference type="ARBA" id="ARBA00006817"/>
    </source>
</evidence>
<evidence type="ECO:0000313" key="4">
    <source>
        <dbReference type="Proteomes" id="UP000325134"/>
    </source>
</evidence>
<proteinExistence type="inferred from homology"/>
<dbReference type="InterPro" id="IPR013538">
    <property type="entry name" value="ASHA1/2-like_C"/>
</dbReference>
<dbReference type="Proteomes" id="UP000325134">
    <property type="component" value="Unassembled WGS sequence"/>
</dbReference>
<dbReference type="CDD" id="cd07814">
    <property type="entry name" value="SRPBCC_CalC_Aha1-like"/>
    <property type="match status" value="1"/>
</dbReference>
<evidence type="ECO:0000259" key="2">
    <source>
        <dbReference type="Pfam" id="PF08327"/>
    </source>
</evidence>
<gene>
    <name evidence="3" type="ORF">SAMN05444279_108126</name>
</gene>
<comment type="similarity">
    <text evidence="1">Belongs to the AHA1 family.</text>
</comment>
<reference evidence="3 4" key="1">
    <citation type="submission" date="2016-11" db="EMBL/GenBank/DDBJ databases">
        <authorList>
            <person name="Varghese N."/>
            <person name="Submissions S."/>
        </authorList>
    </citation>
    <scope>NUCLEOTIDE SEQUENCE [LARGE SCALE GENOMIC DNA]</scope>
    <source>
        <strain evidence="3 4">DSM 29341</strain>
    </source>
</reference>